<reference evidence="2" key="1">
    <citation type="journal article" date="2016" name="Gigascience">
        <title>De novo construction of an expanded transcriptome assembly for the western tarnished plant bug, Lygus hesperus.</title>
        <authorList>
            <person name="Tassone E.E."/>
            <person name="Geib S.M."/>
            <person name="Hall B."/>
            <person name="Fabrick J.A."/>
            <person name="Brent C.S."/>
            <person name="Hull J.J."/>
        </authorList>
    </citation>
    <scope>NUCLEOTIDE SEQUENCE</scope>
</reference>
<dbReference type="Gene3D" id="3.40.525.10">
    <property type="entry name" value="CRAL-TRIO lipid binding domain"/>
    <property type="match status" value="2"/>
</dbReference>
<dbReference type="CDD" id="cd00170">
    <property type="entry name" value="SEC14"/>
    <property type="match status" value="1"/>
</dbReference>
<proteinExistence type="predicted"/>
<dbReference type="PANTHER" id="PTHR10174:SF224">
    <property type="entry name" value="RETINOL-BINDING PROTEIN PINTA"/>
    <property type="match status" value="1"/>
</dbReference>
<gene>
    <name evidence="2" type="primary">Ttpal_1</name>
    <name evidence="2" type="ORF">g.73802</name>
</gene>
<dbReference type="GO" id="GO:0016020">
    <property type="term" value="C:membrane"/>
    <property type="evidence" value="ECO:0007669"/>
    <property type="project" value="TreeGrafter"/>
</dbReference>
<sequence length="329" mass="38912">MENLEIFNEETKKYCETVLKETDKKREESIEWVRNWLDNNKEYNARRDAYSLIRYMRACKYNHERAIKKLECMHKLRTSAPEWYENRDPLLPEIQELMKLGVFLPLLQRDPEGRAVILIRATAHDPRKHLQNNVFKTGLMILDLFLNRFQDTSVYGVVAILDLKDVTLGHARQMTIPIIRKCVHSWQDCYPVRMRSINFTNSPSAINVVLNVIKGFMNKKIKERACYPVRIRSINFINSPSYVNVVLNIFRRFMNPKLRMRVHVHGYDINSLEQQVPLNLLPPEYGGSGDSLDFLIDYWTTQVTEAIDWYKEDEVYRYTETAQTSQPEN</sequence>
<dbReference type="SMART" id="SM00516">
    <property type="entry name" value="SEC14"/>
    <property type="match status" value="1"/>
</dbReference>
<feature type="domain" description="CRAL-TRIO" evidence="1">
    <location>
        <begin position="91"/>
        <end position="293"/>
    </location>
</feature>
<dbReference type="SUPFAM" id="SSF52087">
    <property type="entry name" value="CRAL/TRIO domain"/>
    <property type="match status" value="2"/>
</dbReference>
<name>A0A146KZJ9_LYGHE</name>
<dbReference type="PROSITE" id="PS50191">
    <property type="entry name" value="CRAL_TRIO"/>
    <property type="match status" value="1"/>
</dbReference>
<protein>
    <submittedName>
        <fullName evidence="2">Alpha-tocopherol transfer protein-like</fullName>
    </submittedName>
</protein>
<dbReference type="InterPro" id="IPR036273">
    <property type="entry name" value="CRAL/TRIO_N_dom_sf"/>
</dbReference>
<accession>A0A146KZJ9</accession>
<dbReference type="EMBL" id="GDHC01017664">
    <property type="protein sequence ID" value="JAQ00965.1"/>
    <property type="molecule type" value="Transcribed_RNA"/>
</dbReference>
<evidence type="ECO:0000313" key="2">
    <source>
        <dbReference type="EMBL" id="JAQ00965.1"/>
    </source>
</evidence>
<organism evidence="2">
    <name type="scientific">Lygus hesperus</name>
    <name type="common">Western plant bug</name>
    <dbReference type="NCBI Taxonomy" id="30085"/>
    <lineage>
        <taxon>Eukaryota</taxon>
        <taxon>Metazoa</taxon>
        <taxon>Ecdysozoa</taxon>
        <taxon>Arthropoda</taxon>
        <taxon>Hexapoda</taxon>
        <taxon>Insecta</taxon>
        <taxon>Pterygota</taxon>
        <taxon>Neoptera</taxon>
        <taxon>Paraneoptera</taxon>
        <taxon>Hemiptera</taxon>
        <taxon>Heteroptera</taxon>
        <taxon>Panheteroptera</taxon>
        <taxon>Cimicomorpha</taxon>
        <taxon>Miridae</taxon>
        <taxon>Mirini</taxon>
        <taxon>Lygus</taxon>
    </lineage>
</organism>
<dbReference type="SUPFAM" id="SSF46938">
    <property type="entry name" value="CRAL/TRIO N-terminal domain"/>
    <property type="match status" value="1"/>
</dbReference>
<dbReference type="PRINTS" id="PR00180">
    <property type="entry name" value="CRETINALDHBP"/>
</dbReference>
<dbReference type="PANTHER" id="PTHR10174">
    <property type="entry name" value="ALPHA-TOCOPHEROL TRANSFER PROTEIN-RELATED"/>
    <property type="match status" value="1"/>
</dbReference>
<evidence type="ECO:0000259" key="1">
    <source>
        <dbReference type="PROSITE" id="PS50191"/>
    </source>
</evidence>
<dbReference type="Pfam" id="PF00650">
    <property type="entry name" value="CRAL_TRIO"/>
    <property type="match status" value="2"/>
</dbReference>
<dbReference type="InterPro" id="IPR036865">
    <property type="entry name" value="CRAL-TRIO_dom_sf"/>
</dbReference>
<dbReference type="Gene3D" id="1.10.8.20">
    <property type="entry name" value="N-terminal domain of phosphatidylinositol transfer protein sec14p"/>
    <property type="match status" value="1"/>
</dbReference>
<dbReference type="AlphaFoldDB" id="A0A146KZJ9"/>
<dbReference type="GO" id="GO:1902936">
    <property type="term" value="F:phosphatidylinositol bisphosphate binding"/>
    <property type="evidence" value="ECO:0007669"/>
    <property type="project" value="TreeGrafter"/>
</dbReference>
<dbReference type="InterPro" id="IPR001251">
    <property type="entry name" value="CRAL-TRIO_dom"/>
</dbReference>